<dbReference type="SUPFAM" id="SSF140459">
    <property type="entry name" value="PE/PPE dimer-like"/>
    <property type="match status" value="1"/>
</dbReference>
<sequence>MSEFGDAAVLPPEANYTLMSTGDLGTSLLAAVAGHETVADMLLEELTSMGINASSTAMIGWQGPGGAAMEMSAAEFIGICTMVEGWVREGQVATAEMAAAHATALDAMIPAEVSLTNRSTQAGLIATNVFGIHMGEIAFLEGQYQAFWVHNATQRTVYGGAVTAGLTALATPAPFAPNAADPAEPAVGVAQAAAQDTATSALQNSSQAMNQVASEPTKDLMGGEGSSMMGELVGQFGSVAGQFGQVTQMGQQLPQMLGQAPQMFSGMLGPLTNSMGMGGATQALAPEAAAGAITPVSSLGGATSALGGGGGGLGSGGSALSSTFVRPASSFNPPGSPTLPTGWQGGQANDANGSRGGAAGGGGLYGAPPASGMGGRGGQSQGEQRSGRPMQVTSRAANRGEQQRV</sequence>
<dbReference type="EMBL" id="KY349138">
    <property type="protein sequence ID" value="AQS22445.1"/>
    <property type="molecule type" value="Genomic_DNA"/>
</dbReference>
<protein>
    <submittedName>
        <fullName evidence="4">Putative PPE family protein PPE17</fullName>
    </submittedName>
</protein>
<geneLocation type="plasmid" evidence="4">
    <name>pCBMA213_2</name>
</geneLocation>
<dbReference type="InterPro" id="IPR038332">
    <property type="entry name" value="PPE_sf"/>
</dbReference>
<feature type="region of interest" description="Disordered" evidence="2">
    <location>
        <begin position="324"/>
        <end position="405"/>
    </location>
</feature>
<comment type="similarity">
    <text evidence="1">Belongs to the mycobacterial PPE family.</text>
</comment>
<feature type="domain" description="PPE" evidence="3">
    <location>
        <begin position="8"/>
        <end position="169"/>
    </location>
</feature>
<dbReference type="InterPro" id="IPR000030">
    <property type="entry name" value="PPE_dom"/>
</dbReference>
<feature type="compositionally biased region" description="Polar residues" evidence="2">
    <location>
        <begin position="329"/>
        <end position="341"/>
    </location>
</feature>
<feature type="compositionally biased region" description="Gly residues" evidence="2">
    <location>
        <begin position="354"/>
        <end position="365"/>
    </location>
</feature>
<evidence type="ECO:0000256" key="2">
    <source>
        <dbReference type="SAM" id="MobiDB-lite"/>
    </source>
</evidence>
<evidence type="ECO:0000313" key="4">
    <source>
        <dbReference type="EMBL" id="AQS22445.1"/>
    </source>
</evidence>
<evidence type="ECO:0000259" key="3">
    <source>
        <dbReference type="Pfam" id="PF00823"/>
    </source>
</evidence>
<dbReference type="RefSeq" id="WP_155909778.1">
    <property type="nucleotide sequence ID" value="NZ_KY349138.1"/>
</dbReference>
<accession>A0A1S6GKQ1</accession>
<dbReference type="Pfam" id="PF00823">
    <property type="entry name" value="PPE"/>
    <property type="match status" value="1"/>
</dbReference>
<reference evidence="4" key="1">
    <citation type="submission" date="2016-12" db="EMBL/GenBank/DDBJ databases">
        <title>Complete plasmid sequence carrying type IV-like and type VII secretion systems from an atypical mycobacteria strain.</title>
        <authorList>
            <person name="Morgado S."/>
            <person name="Marin M."/>
            <person name="Fonseca E."/>
            <person name="Freitas F."/>
            <person name="Vicente A.C."/>
        </authorList>
    </citation>
    <scope>NUCLEOTIDE SEQUENCE</scope>
    <source>
        <strain evidence="4">CBMA 213</strain>
        <plasmid evidence="4">pCBMA213_2</plasmid>
    </source>
</reference>
<gene>
    <name evidence="4" type="ORF">pCBMA213_2_00081</name>
</gene>
<name>A0A1S6GKQ1_9MYCO</name>
<proteinExistence type="inferred from homology"/>
<dbReference type="Gene3D" id="1.20.1260.20">
    <property type="entry name" value="PPE superfamily"/>
    <property type="match status" value="1"/>
</dbReference>
<organism evidence="4">
    <name type="scientific">Mycolicibacterium sp. CBMA 213</name>
    <dbReference type="NCBI Taxonomy" id="1968788"/>
    <lineage>
        <taxon>Bacteria</taxon>
        <taxon>Bacillati</taxon>
        <taxon>Actinomycetota</taxon>
        <taxon>Actinomycetes</taxon>
        <taxon>Mycobacteriales</taxon>
        <taxon>Mycobacteriaceae</taxon>
        <taxon>Mycolicibacterium</taxon>
    </lineage>
</organism>
<evidence type="ECO:0000256" key="1">
    <source>
        <dbReference type="ARBA" id="ARBA00010652"/>
    </source>
</evidence>
<keyword evidence="4" id="KW-0614">Plasmid</keyword>
<dbReference type="AlphaFoldDB" id="A0A1S6GKQ1"/>